<dbReference type="RefSeq" id="WP_034835246.1">
    <property type="nucleotide sequence ID" value="NZ_JOKH01000002.1"/>
</dbReference>
<feature type="domain" description="Nucleoside phosphorylase" evidence="1">
    <location>
        <begin position="3"/>
        <end position="230"/>
    </location>
</feature>
<dbReference type="eggNOG" id="COG0775">
    <property type="taxonomic scope" value="Bacteria"/>
</dbReference>
<dbReference type="GO" id="GO:0009116">
    <property type="term" value="P:nucleoside metabolic process"/>
    <property type="evidence" value="ECO:0007669"/>
    <property type="project" value="InterPro"/>
</dbReference>
<dbReference type="InterPro" id="IPR035994">
    <property type="entry name" value="Nucleoside_phosphorylase_sf"/>
</dbReference>
<dbReference type="SUPFAM" id="SSF53167">
    <property type="entry name" value="Purine and uridine phosphorylases"/>
    <property type="match status" value="1"/>
</dbReference>
<dbReference type="InterPro" id="IPR044580">
    <property type="entry name" value="MTAN"/>
</dbReference>
<keyword evidence="3" id="KW-1185">Reference proteome</keyword>
<dbReference type="Pfam" id="PF01048">
    <property type="entry name" value="PNP_UDP_1"/>
    <property type="match status" value="1"/>
</dbReference>
<dbReference type="CDD" id="cd09008">
    <property type="entry name" value="MTAN"/>
    <property type="match status" value="1"/>
</dbReference>
<dbReference type="STRING" id="1137799.GZ78_11360"/>
<reference evidence="2 3" key="1">
    <citation type="submission" date="2014-06" db="EMBL/GenBank/DDBJ databases">
        <title>Whole Genome Sequences of Three Symbiotic Endozoicomonas Bacteria.</title>
        <authorList>
            <person name="Neave M.J."/>
            <person name="Apprill A."/>
            <person name="Voolstra C.R."/>
        </authorList>
    </citation>
    <scope>NUCLEOTIDE SEQUENCE [LARGE SCALE GENOMIC DNA]</scope>
    <source>
        <strain evidence="2 3">DSM 25634</strain>
    </source>
</reference>
<sequence length="243" mass="26397">MKKITMIVAMKQEAVPLIEKLGLAQTSDTNPLLPCKAFSGEYKNLSINLVTNGSDSVHGVENVGTQPATLATYEALRLFSPDLIINAGTCGGFSDHGCKIGDVYMGERIRFFDRRIPMGDHYEAYGDSNYPCELAVELAQKLDLPTSIVCTGNSLDMSPTDEAILRQEPLVNKEMEAAAIAWVASHYQMPLVAVKSVTDLMDSEHGTADEFSSNLALASKNLQVEVLRLLDLLAQQSLTQDAA</sequence>
<accession>A0A081NI74</accession>
<dbReference type="InterPro" id="IPR000845">
    <property type="entry name" value="Nucleoside_phosphorylase_d"/>
</dbReference>
<dbReference type="AlphaFoldDB" id="A0A081NI74"/>
<gene>
    <name evidence="2" type="ORF">GZ78_11360</name>
</gene>
<dbReference type="GO" id="GO:0008930">
    <property type="term" value="F:methylthioadenosine nucleosidase activity"/>
    <property type="evidence" value="ECO:0007669"/>
    <property type="project" value="InterPro"/>
</dbReference>
<evidence type="ECO:0000259" key="1">
    <source>
        <dbReference type="Pfam" id="PF01048"/>
    </source>
</evidence>
<dbReference type="Proteomes" id="UP000028073">
    <property type="component" value="Unassembled WGS sequence"/>
</dbReference>
<evidence type="ECO:0000313" key="3">
    <source>
        <dbReference type="Proteomes" id="UP000028073"/>
    </source>
</evidence>
<name>A0A081NI74_9GAMM</name>
<dbReference type="OrthoDB" id="997641at2"/>
<evidence type="ECO:0000313" key="2">
    <source>
        <dbReference type="EMBL" id="KEQ18147.1"/>
    </source>
</evidence>
<proteinExistence type="predicted"/>
<dbReference type="EMBL" id="JOKH01000002">
    <property type="protein sequence ID" value="KEQ18147.1"/>
    <property type="molecule type" value="Genomic_DNA"/>
</dbReference>
<dbReference type="PANTHER" id="PTHR46994:SF1">
    <property type="entry name" value="5'-METHYLTHIOADENOSINE NUCLEOSIDASE"/>
    <property type="match status" value="1"/>
</dbReference>
<dbReference type="Gene3D" id="3.40.50.1580">
    <property type="entry name" value="Nucleoside phosphorylase domain"/>
    <property type="match status" value="1"/>
</dbReference>
<dbReference type="GO" id="GO:0019509">
    <property type="term" value="P:L-methionine salvage from methylthioadenosine"/>
    <property type="evidence" value="ECO:0007669"/>
    <property type="project" value="InterPro"/>
</dbReference>
<organism evidence="2 3">
    <name type="scientific">Endozoicomonas numazuensis</name>
    <dbReference type="NCBI Taxonomy" id="1137799"/>
    <lineage>
        <taxon>Bacteria</taxon>
        <taxon>Pseudomonadati</taxon>
        <taxon>Pseudomonadota</taxon>
        <taxon>Gammaproteobacteria</taxon>
        <taxon>Oceanospirillales</taxon>
        <taxon>Endozoicomonadaceae</taxon>
        <taxon>Endozoicomonas</taxon>
    </lineage>
</organism>
<protein>
    <recommendedName>
        <fullName evidence="1">Nucleoside phosphorylase domain-containing protein</fullName>
    </recommendedName>
</protein>
<comment type="caution">
    <text evidence="2">The sequence shown here is derived from an EMBL/GenBank/DDBJ whole genome shotgun (WGS) entry which is preliminary data.</text>
</comment>
<dbReference type="PANTHER" id="PTHR46994">
    <property type="entry name" value="5'-METHYLTHIOADENOSINE/S-ADENOSYLHOMOCYSTEINE NUCLEOSIDASE 1"/>
    <property type="match status" value="1"/>
</dbReference>